<dbReference type="InterPro" id="IPR019734">
    <property type="entry name" value="TPR_rpt"/>
</dbReference>
<feature type="region of interest" description="Disordered" evidence="1">
    <location>
        <begin position="432"/>
        <end position="455"/>
    </location>
</feature>
<dbReference type="Gene3D" id="1.25.40.10">
    <property type="entry name" value="Tetratricopeptide repeat domain"/>
    <property type="match status" value="2"/>
</dbReference>
<organism evidence="3">
    <name type="scientific">hydrothermal vent metagenome</name>
    <dbReference type="NCBI Taxonomy" id="652676"/>
    <lineage>
        <taxon>unclassified sequences</taxon>
        <taxon>metagenomes</taxon>
        <taxon>ecological metagenomes</taxon>
    </lineage>
</organism>
<dbReference type="AlphaFoldDB" id="A0A3B1DJZ2"/>
<dbReference type="EMBL" id="UOGL01000505">
    <property type="protein sequence ID" value="VAX41032.1"/>
    <property type="molecule type" value="Genomic_DNA"/>
</dbReference>
<keyword evidence="2" id="KW-0472">Membrane</keyword>
<accession>A0A3B1DJZ2</accession>
<dbReference type="SUPFAM" id="SSF48452">
    <property type="entry name" value="TPR-like"/>
    <property type="match status" value="1"/>
</dbReference>
<evidence type="ECO:0000313" key="3">
    <source>
        <dbReference type="EMBL" id="VAX41032.1"/>
    </source>
</evidence>
<keyword evidence="2" id="KW-0812">Transmembrane</keyword>
<proteinExistence type="predicted"/>
<sequence>MTTPSTNKNIYHLFLCVSARRFLWGMAFCLLFSGCKIGLDFSPFNNFMASEQVAHSSDDNGVDLTDAPGPKLVGGMKLPEFLGGTKNETPHYRKAAPKKAITQYKQAEALFQEKKYKQAEKEFARIVKHYNETSIEEDALFMMAESQFMRKRYSWAQDSYDELLDEFPSSRHLGKSTARLFTIARAWLHSPKMVTSKDVKQVNFNNPKGESILKKPKKRYFDPTRVIPILPNLHDRSRPVFDTDGRALQALKSIWLNDPTGKLADDALMLAASHHFRKENYLDAGRLLKIIREEYPKSPHLENAFEIGSVVSQMAYQGPAYDINPLLESQKLKRSSQQIFLASAGGASGERRRKELAKIAEAKAAHEWQNVLYWEKKGKPKSVAIYCQVMMDEHPHSKYAEMARKKLAIIRKQPQAKPWSFPKLRPIKFPNLIPVPQTKKQENETPARSSVVIEE</sequence>
<evidence type="ECO:0000256" key="2">
    <source>
        <dbReference type="SAM" id="Phobius"/>
    </source>
</evidence>
<reference evidence="3" key="1">
    <citation type="submission" date="2018-06" db="EMBL/GenBank/DDBJ databases">
        <authorList>
            <person name="Zhirakovskaya E."/>
        </authorList>
    </citation>
    <scope>NUCLEOTIDE SEQUENCE</scope>
</reference>
<name>A0A3B1DJZ2_9ZZZZ</name>
<keyword evidence="2" id="KW-1133">Transmembrane helix</keyword>
<feature type="transmembrane region" description="Helical" evidence="2">
    <location>
        <begin position="21"/>
        <end position="39"/>
    </location>
</feature>
<protein>
    <submittedName>
        <fullName evidence="3">Uncharacterized protein</fullName>
    </submittedName>
</protein>
<dbReference type="Pfam" id="PF13174">
    <property type="entry name" value="TPR_6"/>
    <property type="match status" value="2"/>
</dbReference>
<gene>
    <name evidence="3" type="ORF">MNBD_PLANCTO02-1614</name>
</gene>
<dbReference type="InterPro" id="IPR011990">
    <property type="entry name" value="TPR-like_helical_dom_sf"/>
</dbReference>
<evidence type="ECO:0000256" key="1">
    <source>
        <dbReference type="SAM" id="MobiDB-lite"/>
    </source>
</evidence>